<dbReference type="AlphaFoldDB" id="A0A1D9BLS9"/>
<dbReference type="Proteomes" id="UP000410873">
    <property type="component" value="Unassembled WGS sequence"/>
</dbReference>
<comment type="caution">
    <text evidence="1">The sequence shown here is derived from an EMBL/GenBank/DDBJ whole genome shotgun (WGS) entry which is preliminary data.</text>
</comment>
<evidence type="ECO:0000313" key="6">
    <source>
        <dbReference type="Proteomes" id="UP000410873"/>
    </source>
</evidence>
<proteinExistence type="predicted"/>
<evidence type="ECO:0000313" key="4">
    <source>
        <dbReference type="Proteomes" id="UP000335162"/>
    </source>
</evidence>
<evidence type="ECO:0000313" key="2">
    <source>
        <dbReference type="EMBL" id="EAK6413486.1"/>
    </source>
</evidence>
<name>A0A1D9BLS9_CAMJU</name>
<dbReference type="EMBL" id="AACFWJ010000001">
    <property type="protein sequence ID" value="EAK3958681.1"/>
    <property type="molecule type" value="Genomic_DNA"/>
</dbReference>
<sequence>MKKIFLIFFLSCFLLNAKEQKLVDVKPVENFYPKLSVQECNTNCLFDLLESRLYLSFLSEFADQNDQFLSNVYAKLLNSITDFEKNVQKITSVKLAIIIPEKTIKSYSNTIINSSIAYLLRQRAEIKVKVFLTGTEDNDKIRAALDAAQAQGYQYAIAGFTLKGANELKNYSGNMKIFIPTIHKNNIQISNQNIIFGSIDYDAQIATLLSKSNANIAIFSDGSALSSNLNSRILAQNNNARIYTIEGEKLDFSRLLRSQGGVNNASIFFNTPLIKTALASSQLRIYNIHPYVLLSTQINYNPTFLSLTQQGDRENFIIANSINNHDDNLVYLNEIFNQSIDYNWIAYATSIGVDYFYTEFLNKKSESLFDEKIKNSQVDYKVRLMQGKQASFEELK</sequence>
<reference evidence="4 5" key="1">
    <citation type="submission" date="2018-05" db="EMBL/GenBank/DDBJ databases">
        <authorList>
            <consortium name="NARMS: The National Antimicrobial Resistance Monitoring System"/>
        </authorList>
    </citation>
    <scope>NUCLEOTIDE SEQUENCE [LARGE SCALE GENOMIC DNA]</scope>
    <source>
        <strain evidence="2 5">CVM N62988</strain>
        <strain evidence="3 4">FSIS1607212</strain>
    </source>
</reference>
<dbReference type="Proteomes" id="UP000392616">
    <property type="component" value="Unassembled WGS sequence"/>
</dbReference>
<evidence type="ECO:0008006" key="7">
    <source>
        <dbReference type="Google" id="ProtNLM"/>
    </source>
</evidence>
<reference evidence="1 6" key="2">
    <citation type="submission" date="2018-05" db="EMBL/GenBank/DDBJ databases">
        <authorList>
            <consortium name="PulseNet: The National Subtyping Network for Foodborne Disease Surveillance"/>
            <person name="Tarr C.L."/>
            <person name="Trees E."/>
            <person name="Katz L.S."/>
            <person name="Carleton-Romer H.A."/>
            <person name="Stroika S."/>
            <person name="Kucerova Z."/>
            <person name="Roache K.F."/>
            <person name="Sabol A.L."/>
            <person name="Besser J."/>
            <person name="Gerner-Smidt P."/>
        </authorList>
    </citation>
    <scope>NUCLEOTIDE SEQUENCE [LARGE SCALE GENOMIC DNA]</scope>
    <source>
        <strain evidence="1 6">PNUSAC003589</strain>
    </source>
</reference>
<gene>
    <name evidence="2" type="ORF">B7A03_05610</name>
    <name evidence="3" type="ORF">BFD99_07385</name>
    <name evidence="1" type="ORF">C1418_02305</name>
</gene>
<evidence type="ECO:0000313" key="5">
    <source>
        <dbReference type="Proteomes" id="UP000392616"/>
    </source>
</evidence>
<dbReference type="RefSeq" id="WP_002853393.1">
    <property type="nucleotide sequence ID" value="NZ_AACERE020000001.1"/>
</dbReference>
<dbReference type="OMA" id="HDWVNYS"/>
<protein>
    <recommendedName>
        <fullName evidence="7">Periplasmic protein</fullName>
    </recommendedName>
</protein>
<evidence type="ECO:0000313" key="3">
    <source>
        <dbReference type="EMBL" id="EAL3735783.1"/>
    </source>
</evidence>
<evidence type="ECO:0000313" key="1">
    <source>
        <dbReference type="EMBL" id="EAK3958681.1"/>
    </source>
</evidence>
<organism evidence="1 6">
    <name type="scientific">Campylobacter jejuni</name>
    <dbReference type="NCBI Taxonomy" id="197"/>
    <lineage>
        <taxon>Bacteria</taxon>
        <taxon>Pseudomonadati</taxon>
        <taxon>Campylobacterota</taxon>
        <taxon>Epsilonproteobacteria</taxon>
        <taxon>Campylobacterales</taxon>
        <taxon>Campylobacteraceae</taxon>
        <taxon>Campylobacter</taxon>
    </lineage>
</organism>
<dbReference type="EMBL" id="AACHYE010000009">
    <property type="protein sequence ID" value="EAK6413486.1"/>
    <property type="molecule type" value="Genomic_DNA"/>
</dbReference>
<accession>A0A1D9BLS9</accession>
<dbReference type="Proteomes" id="UP000335162">
    <property type="component" value="Unassembled WGS sequence"/>
</dbReference>
<dbReference type="EMBL" id="AACNRY010000017">
    <property type="protein sequence ID" value="EAL3735783.1"/>
    <property type="molecule type" value="Genomic_DNA"/>
</dbReference>